<reference evidence="1 2" key="1">
    <citation type="submission" date="2008-10" db="EMBL/GenBank/DDBJ databases">
        <title>Genome sequence of Clostridium botulinum A2 Kyoto.</title>
        <authorList>
            <person name="Shrivastava S."/>
            <person name="Brinkac L.M."/>
            <person name="Brown J.L."/>
            <person name="Bruce D."/>
            <person name="Detter C.C."/>
            <person name="Johnson E.A."/>
            <person name="Munk C.A."/>
            <person name="Smith L.A."/>
            <person name="Smith T.J."/>
            <person name="Sutton G."/>
            <person name="Brettin T.S."/>
        </authorList>
    </citation>
    <scope>NUCLEOTIDE SEQUENCE [LARGE SCALE GENOMIC DNA]</scope>
    <source>
        <strain evidence="2">Kyoto / Type A2</strain>
    </source>
</reference>
<gene>
    <name evidence="1" type="ordered locus">CLM_2061</name>
</gene>
<protein>
    <submittedName>
        <fullName evidence="1">Uncharacterized protein</fullName>
    </submittedName>
</protein>
<dbReference type="KEGG" id="cby:CLM_2061"/>
<name>C1FP72_CLOBJ</name>
<evidence type="ECO:0000313" key="1">
    <source>
        <dbReference type="EMBL" id="ACO85941.1"/>
    </source>
</evidence>
<organism evidence="1 2">
    <name type="scientific">Clostridium botulinum (strain Kyoto / Type A2)</name>
    <dbReference type="NCBI Taxonomy" id="536232"/>
    <lineage>
        <taxon>Bacteria</taxon>
        <taxon>Bacillati</taxon>
        <taxon>Bacillota</taxon>
        <taxon>Clostridia</taxon>
        <taxon>Eubacteriales</taxon>
        <taxon>Clostridiaceae</taxon>
        <taxon>Clostridium</taxon>
    </lineage>
</organism>
<dbReference type="RefSeq" id="WP_012705034.1">
    <property type="nucleotide sequence ID" value="NC_012563.1"/>
</dbReference>
<accession>C1FP72</accession>
<dbReference type="AlphaFoldDB" id="C1FP72"/>
<evidence type="ECO:0000313" key="2">
    <source>
        <dbReference type="Proteomes" id="UP000001374"/>
    </source>
</evidence>
<proteinExistence type="predicted"/>
<dbReference type="EMBL" id="CP001581">
    <property type="protein sequence ID" value="ACO85941.1"/>
    <property type="molecule type" value="Genomic_DNA"/>
</dbReference>
<dbReference type="Proteomes" id="UP000001374">
    <property type="component" value="Chromosome"/>
</dbReference>
<dbReference type="HOGENOM" id="CLU_3041912_0_0_9"/>
<sequence>MFKNIETIDLPKGERIKTDKSKVTVKFKLDSEKVMKDIRQTIKESIKRNIEVII</sequence>